<proteinExistence type="predicted"/>
<evidence type="ECO:0000313" key="2">
    <source>
        <dbReference type="Proteomes" id="UP001642900"/>
    </source>
</evidence>
<dbReference type="RefSeq" id="WP_165032801.1">
    <property type="nucleotide sequence ID" value="NZ_JAAKZF010000053.1"/>
</dbReference>
<reference evidence="1 2" key="1">
    <citation type="submission" date="2020-02" db="EMBL/GenBank/DDBJ databases">
        <title>Genome sequence of strain CCNWXJ40-4.</title>
        <authorList>
            <person name="Gao J."/>
            <person name="Sun J."/>
        </authorList>
    </citation>
    <scope>NUCLEOTIDE SEQUENCE [LARGE SCALE GENOMIC DNA]</scope>
    <source>
        <strain evidence="1 2">CCNWXJ 40-4</strain>
    </source>
</reference>
<dbReference type="Proteomes" id="UP001642900">
    <property type="component" value="Unassembled WGS sequence"/>
</dbReference>
<accession>A0A6G4WJD0</accession>
<organism evidence="1 2">
    <name type="scientific">Allomesorhizobium camelthorni</name>
    <dbReference type="NCBI Taxonomy" id="475069"/>
    <lineage>
        <taxon>Bacteria</taxon>
        <taxon>Pseudomonadati</taxon>
        <taxon>Pseudomonadota</taxon>
        <taxon>Alphaproteobacteria</taxon>
        <taxon>Hyphomicrobiales</taxon>
        <taxon>Phyllobacteriaceae</taxon>
        <taxon>Allomesorhizobium</taxon>
    </lineage>
</organism>
<comment type="caution">
    <text evidence="1">The sequence shown here is derived from an EMBL/GenBank/DDBJ whole genome shotgun (WGS) entry which is preliminary data.</text>
</comment>
<evidence type="ECO:0000313" key="1">
    <source>
        <dbReference type="EMBL" id="NGO54468.1"/>
    </source>
</evidence>
<dbReference type="EMBL" id="JAAKZF010000053">
    <property type="protein sequence ID" value="NGO54468.1"/>
    <property type="molecule type" value="Genomic_DNA"/>
</dbReference>
<dbReference type="AlphaFoldDB" id="A0A6G4WJD0"/>
<protein>
    <submittedName>
        <fullName evidence="1">Uncharacterized protein</fullName>
    </submittedName>
</protein>
<name>A0A6G4WJD0_9HYPH</name>
<keyword evidence="2" id="KW-1185">Reference proteome</keyword>
<gene>
    <name evidence="1" type="ORF">G6N73_25620</name>
</gene>
<sequence>MLGFEITGPYAGAMLMSLGALCVFVWGVLSGALGGTDDAATRYYEREVENDNAKHIAKHTGE</sequence>